<evidence type="ECO:0000313" key="3">
    <source>
        <dbReference type="Proteomes" id="UP000215914"/>
    </source>
</evidence>
<keyword evidence="3" id="KW-1185">Reference proteome</keyword>
<evidence type="ECO:0000256" key="1">
    <source>
        <dbReference type="SAM" id="Phobius"/>
    </source>
</evidence>
<sequence>MVASPVATWLFVATWLSVATWFVILLWKQLNHLGIAGFGPETFRLDPYVNVSCRKLRLMVQKQAYSNPIAHPVTSRYTKFYYLLSKHTTFNFRIANNRLCLVENYDSYTTTLKKHCFEKINKTLLKEKKSLCKIRIGKYWLLNCGSKLTFAHITSS</sequence>
<dbReference type="AlphaFoldDB" id="A0A251S1U6"/>
<dbReference type="EMBL" id="CM007905">
    <property type="protein sequence ID" value="OTF92670.1"/>
    <property type="molecule type" value="Genomic_DNA"/>
</dbReference>
<organism evidence="2 3">
    <name type="scientific">Helianthus annuus</name>
    <name type="common">Common sunflower</name>
    <dbReference type="NCBI Taxonomy" id="4232"/>
    <lineage>
        <taxon>Eukaryota</taxon>
        <taxon>Viridiplantae</taxon>
        <taxon>Streptophyta</taxon>
        <taxon>Embryophyta</taxon>
        <taxon>Tracheophyta</taxon>
        <taxon>Spermatophyta</taxon>
        <taxon>Magnoliopsida</taxon>
        <taxon>eudicotyledons</taxon>
        <taxon>Gunneridae</taxon>
        <taxon>Pentapetalae</taxon>
        <taxon>asterids</taxon>
        <taxon>campanulids</taxon>
        <taxon>Asterales</taxon>
        <taxon>Asteraceae</taxon>
        <taxon>Asteroideae</taxon>
        <taxon>Heliantheae alliance</taxon>
        <taxon>Heliantheae</taxon>
        <taxon>Helianthus</taxon>
    </lineage>
</organism>
<proteinExistence type="predicted"/>
<protein>
    <submittedName>
        <fullName evidence="2">Uncharacterized protein</fullName>
    </submittedName>
</protein>
<keyword evidence="1" id="KW-1133">Transmembrane helix</keyword>
<dbReference type="Proteomes" id="UP000215914">
    <property type="component" value="Chromosome 16"/>
</dbReference>
<evidence type="ECO:0000313" key="2">
    <source>
        <dbReference type="EMBL" id="OTF92670.1"/>
    </source>
</evidence>
<accession>A0A251S1U6</accession>
<name>A0A251S1U6_HELAN</name>
<keyword evidence="1" id="KW-0812">Transmembrane</keyword>
<keyword evidence="1" id="KW-0472">Membrane</keyword>
<reference evidence="3" key="1">
    <citation type="journal article" date="2017" name="Nature">
        <title>The sunflower genome provides insights into oil metabolism, flowering and Asterid evolution.</title>
        <authorList>
            <person name="Badouin H."/>
            <person name="Gouzy J."/>
            <person name="Grassa C.J."/>
            <person name="Murat F."/>
            <person name="Staton S.E."/>
            <person name="Cottret L."/>
            <person name="Lelandais-Briere C."/>
            <person name="Owens G.L."/>
            <person name="Carrere S."/>
            <person name="Mayjonade B."/>
            <person name="Legrand L."/>
            <person name="Gill N."/>
            <person name="Kane N.C."/>
            <person name="Bowers J.E."/>
            <person name="Hubner S."/>
            <person name="Bellec A."/>
            <person name="Berard A."/>
            <person name="Berges H."/>
            <person name="Blanchet N."/>
            <person name="Boniface M.C."/>
            <person name="Brunel D."/>
            <person name="Catrice O."/>
            <person name="Chaidir N."/>
            <person name="Claudel C."/>
            <person name="Donnadieu C."/>
            <person name="Faraut T."/>
            <person name="Fievet G."/>
            <person name="Helmstetter N."/>
            <person name="King M."/>
            <person name="Knapp S.J."/>
            <person name="Lai Z."/>
            <person name="Le Paslier M.C."/>
            <person name="Lippi Y."/>
            <person name="Lorenzon L."/>
            <person name="Mandel J.R."/>
            <person name="Marage G."/>
            <person name="Marchand G."/>
            <person name="Marquand E."/>
            <person name="Bret-Mestries E."/>
            <person name="Morien E."/>
            <person name="Nambeesan S."/>
            <person name="Nguyen T."/>
            <person name="Pegot-Espagnet P."/>
            <person name="Pouilly N."/>
            <person name="Raftis F."/>
            <person name="Sallet E."/>
            <person name="Schiex T."/>
            <person name="Thomas J."/>
            <person name="Vandecasteele C."/>
            <person name="Vares D."/>
            <person name="Vear F."/>
            <person name="Vautrin S."/>
            <person name="Crespi M."/>
            <person name="Mangin B."/>
            <person name="Burke J.M."/>
            <person name="Salse J."/>
            <person name="Munos S."/>
            <person name="Vincourt P."/>
            <person name="Rieseberg L.H."/>
            <person name="Langlade N.B."/>
        </authorList>
    </citation>
    <scope>NUCLEOTIDE SEQUENCE [LARGE SCALE GENOMIC DNA]</scope>
    <source>
        <strain evidence="3">cv. SF193</strain>
    </source>
</reference>
<gene>
    <name evidence="2" type="ORF">HannXRQ_Chr16g0524431</name>
</gene>
<dbReference type="InParanoid" id="A0A251S1U6"/>
<feature type="transmembrane region" description="Helical" evidence="1">
    <location>
        <begin position="6"/>
        <end position="27"/>
    </location>
</feature>